<gene>
    <name evidence="1" type="ORF">DOI44_25160</name>
</gene>
<sequence length="77" mass="8753">MFKFCEAENIYLTSDIIFLFVPEVILIGGDTTLNKESMKSEAIMNYAVMKANYFTSGRMLTDNGPTFFMHFCQGCQS</sequence>
<dbReference type="EMBL" id="AAGTPA010000047">
    <property type="protein sequence ID" value="EBR8436218.1"/>
    <property type="molecule type" value="Genomic_DNA"/>
</dbReference>
<dbReference type="Proteomes" id="UP000839597">
    <property type="component" value="Unassembled WGS sequence"/>
</dbReference>
<name>A0A5U8JIG6_SALET</name>
<proteinExistence type="predicted"/>
<reference evidence="1" key="1">
    <citation type="submission" date="2018-06" db="EMBL/GenBank/DDBJ databases">
        <authorList>
            <person name="Ashton P.M."/>
            <person name="Dallman T."/>
            <person name="Nair S."/>
            <person name="De Pinna E."/>
            <person name="Peters T."/>
            <person name="Grant K."/>
        </authorList>
    </citation>
    <scope>NUCLEOTIDE SEQUENCE [LARGE SCALE GENOMIC DNA]</scope>
    <source>
        <strain evidence="1">449454</strain>
    </source>
</reference>
<organism evidence="1">
    <name type="scientific">Salmonella enterica subsp. enterica serovar Panama</name>
    <dbReference type="NCBI Taxonomy" id="29472"/>
    <lineage>
        <taxon>Bacteria</taxon>
        <taxon>Pseudomonadati</taxon>
        <taxon>Pseudomonadota</taxon>
        <taxon>Gammaproteobacteria</taxon>
        <taxon>Enterobacterales</taxon>
        <taxon>Enterobacteriaceae</taxon>
        <taxon>Salmonella</taxon>
    </lineage>
</organism>
<protein>
    <submittedName>
        <fullName evidence="1">Uncharacterized protein</fullName>
    </submittedName>
</protein>
<evidence type="ECO:0000313" key="1">
    <source>
        <dbReference type="EMBL" id="EBR8436218.1"/>
    </source>
</evidence>
<accession>A0A5U8JIG6</accession>
<dbReference type="AlphaFoldDB" id="A0A5U8JIG6"/>
<comment type="caution">
    <text evidence="1">The sequence shown here is derived from an EMBL/GenBank/DDBJ whole genome shotgun (WGS) entry which is preliminary data.</text>
</comment>